<dbReference type="Proteomes" id="UP000276776">
    <property type="component" value="Unassembled WGS sequence"/>
</dbReference>
<dbReference type="OrthoDB" id="5848156at2759"/>
<evidence type="ECO:0000313" key="5">
    <source>
        <dbReference type="WBParaSite" id="TCLT_0000454601-mRNA-1"/>
    </source>
</evidence>
<keyword evidence="1" id="KW-0175">Coiled coil</keyword>
<evidence type="ECO:0000259" key="2">
    <source>
        <dbReference type="PROSITE" id="PS50217"/>
    </source>
</evidence>
<protein>
    <submittedName>
        <fullName evidence="5">BZIP domain-containing protein</fullName>
    </submittedName>
</protein>
<dbReference type="PROSITE" id="PS50217">
    <property type="entry name" value="BZIP"/>
    <property type="match status" value="1"/>
</dbReference>
<reference evidence="5" key="1">
    <citation type="submission" date="2017-02" db="UniProtKB">
        <authorList>
            <consortium name="WormBaseParasite"/>
        </authorList>
    </citation>
    <scope>IDENTIFICATION</scope>
</reference>
<gene>
    <name evidence="3" type="ORF">TCLT_LOCUS4535</name>
</gene>
<evidence type="ECO:0000256" key="1">
    <source>
        <dbReference type="SAM" id="Coils"/>
    </source>
</evidence>
<dbReference type="EMBL" id="UYYF01004292">
    <property type="protein sequence ID" value="VDN01658.1"/>
    <property type="molecule type" value="Genomic_DNA"/>
</dbReference>
<dbReference type="SMART" id="SM00338">
    <property type="entry name" value="BRLZ"/>
    <property type="match status" value="1"/>
</dbReference>
<dbReference type="GO" id="GO:0003700">
    <property type="term" value="F:DNA-binding transcription factor activity"/>
    <property type="evidence" value="ECO:0007669"/>
    <property type="project" value="InterPro"/>
</dbReference>
<organism evidence="5">
    <name type="scientific">Thelazia callipaeda</name>
    <name type="common">Oriental eyeworm</name>
    <name type="synonym">Parasitic nematode</name>
    <dbReference type="NCBI Taxonomy" id="103827"/>
    <lineage>
        <taxon>Eukaryota</taxon>
        <taxon>Metazoa</taxon>
        <taxon>Ecdysozoa</taxon>
        <taxon>Nematoda</taxon>
        <taxon>Chromadorea</taxon>
        <taxon>Rhabditida</taxon>
        <taxon>Spirurina</taxon>
        <taxon>Spiruromorpha</taxon>
        <taxon>Thelazioidea</taxon>
        <taxon>Thelaziidae</taxon>
        <taxon>Thelazia</taxon>
    </lineage>
</organism>
<dbReference type="Pfam" id="PF00170">
    <property type="entry name" value="bZIP_1"/>
    <property type="match status" value="1"/>
</dbReference>
<dbReference type="STRING" id="103827.A0A0N5CW35"/>
<feature type="domain" description="BZIP" evidence="2">
    <location>
        <begin position="152"/>
        <end position="211"/>
    </location>
</feature>
<evidence type="ECO:0000313" key="3">
    <source>
        <dbReference type="EMBL" id="VDN01658.1"/>
    </source>
</evidence>
<dbReference type="AlphaFoldDB" id="A0A0N5CW35"/>
<evidence type="ECO:0000313" key="4">
    <source>
        <dbReference type="Proteomes" id="UP000276776"/>
    </source>
</evidence>
<feature type="coiled-coil region" evidence="1">
    <location>
        <begin position="159"/>
        <end position="207"/>
    </location>
</feature>
<dbReference type="InterPro" id="IPR046347">
    <property type="entry name" value="bZIP_sf"/>
</dbReference>
<keyword evidence="4" id="KW-1185">Reference proteome</keyword>
<dbReference type="WBParaSite" id="TCLT_0000454601-mRNA-1">
    <property type="protein sequence ID" value="TCLT_0000454601-mRNA-1"/>
    <property type="gene ID" value="TCLT_0000454601"/>
</dbReference>
<accession>A0A0N5CW35</accession>
<proteinExistence type="predicted"/>
<reference evidence="3 4" key="2">
    <citation type="submission" date="2018-11" db="EMBL/GenBank/DDBJ databases">
        <authorList>
            <consortium name="Pathogen Informatics"/>
        </authorList>
    </citation>
    <scope>NUCLEOTIDE SEQUENCE [LARGE SCALE GENOMIC DNA]</scope>
</reference>
<sequence>MISNIANLLENVSLTKDEIYGSSTDANRNNNGTQITDITSLCTRQYRTKQEIYDEIVFECAEIERNKYWESLTQLSQVGLVSNRSQTRTVACSTNEFRDLMRSSCTTNPYLSRAYDNNMTLQYLIQLLVTVAREHEIWNDENGSNSPESLLQRKRLQNREAATRYRKRQKELKEEAELELTVLVSKNNELKYEIKQMQSEIERLKAQVLRAIS</sequence>
<dbReference type="InterPro" id="IPR004827">
    <property type="entry name" value="bZIP"/>
</dbReference>
<dbReference type="SUPFAM" id="SSF57959">
    <property type="entry name" value="Leucine zipper domain"/>
    <property type="match status" value="1"/>
</dbReference>
<name>A0A0N5CW35_THECL</name>
<dbReference type="PROSITE" id="PS00036">
    <property type="entry name" value="BZIP_BASIC"/>
    <property type="match status" value="1"/>
</dbReference>
<dbReference type="Gene3D" id="1.20.5.170">
    <property type="match status" value="1"/>
</dbReference>